<dbReference type="AlphaFoldDB" id="A0A5J4X7A4"/>
<gene>
    <name evidence="1" type="ORF">EZS28_001345</name>
</gene>
<protein>
    <submittedName>
        <fullName evidence="1">Uncharacterized protein</fullName>
    </submittedName>
</protein>
<accession>A0A5J4X7A4</accession>
<dbReference type="EMBL" id="SNRW01000136">
    <property type="protein sequence ID" value="KAA6403130.1"/>
    <property type="molecule type" value="Genomic_DNA"/>
</dbReference>
<dbReference type="Proteomes" id="UP000324800">
    <property type="component" value="Unassembled WGS sequence"/>
</dbReference>
<organism evidence="1 2">
    <name type="scientific">Streblomastix strix</name>
    <dbReference type="NCBI Taxonomy" id="222440"/>
    <lineage>
        <taxon>Eukaryota</taxon>
        <taxon>Metamonada</taxon>
        <taxon>Preaxostyla</taxon>
        <taxon>Oxymonadida</taxon>
        <taxon>Streblomastigidae</taxon>
        <taxon>Streblomastix</taxon>
    </lineage>
</organism>
<proteinExistence type="predicted"/>
<name>A0A5J4X7A4_9EUKA</name>
<evidence type="ECO:0000313" key="2">
    <source>
        <dbReference type="Proteomes" id="UP000324800"/>
    </source>
</evidence>
<reference evidence="1 2" key="1">
    <citation type="submission" date="2019-03" db="EMBL/GenBank/DDBJ databases">
        <title>Single cell metagenomics reveals metabolic interactions within the superorganism composed of flagellate Streblomastix strix and complex community of Bacteroidetes bacteria on its surface.</title>
        <authorList>
            <person name="Treitli S.C."/>
            <person name="Kolisko M."/>
            <person name="Husnik F."/>
            <person name="Keeling P."/>
            <person name="Hampl V."/>
        </authorList>
    </citation>
    <scope>NUCLEOTIDE SEQUENCE [LARGE SCALE GENOMIC DNA]</scope>
    <source>
        <strain evidence="1">ST1C</strain>
    </source>
</reference>
<evidence type="ECO:0000313" key="1">
    <source>
        <dbReference type="EMBL" id="KAA6403130.1"/>
    </source>
</evidence>
<sequence length="107" mass="12860">MEQVMEIYNDQVMLQEQQLVRKVQDFEDEILIVIKISDFDLNLLQSMEIWIIKSVENIDLVFDGKVLCSELEKRWEDFQFNNCDLILMIFEMQMKMKIKSIIHGNNL</sequence>
<comment type="caution">
    <text evidence="1">The sequence shown here is derived from an EMBL/GenBank/DDBJ whole genome shotgun (WGS) entry which is preliminary data.</text>
</comment>